<name>A0A4S4L482_9AGAM</name>
<dbReference type="Proteomes" id="UP000310158">
    <property type="component" value="Unassembled WGS sequence"/>
</dbReference>
<gene>
    <name evidence="2" type="ORF">EW146_g9681</name>
</gene>
<organism evidence="2 3">
    <name type="scientific">Bondarzewia mesenterica</name>
    <dbReference type="NCBI Taxonomy" id="1095465"/>
    <lineage>
        <taxon>Eukaryota</taxon>
        <taxon>Fungi</taxon>
        <taxon>Dikarya</taxon>
        <taxon>Basidiomycota</taxon>
        <taxon>Agaricomycotina</taxon>
        <taxon>Agaricomycetes</taxon>
        <taxon>Russulales</taxon>
        <taxon>Bondarzewiaceae</taxon>
        <taxon>Bondarzewia</taxon>
    </lineage>
</organism>
<evidence type="ECO:0000313" key="3">
    <source>
        <dbReference type="Proteomes" id="UP000310158"/>
    </source>
</evidence>
<accession>A0A4S4L482</accession>
<evidence type="ECO:0000313" key="2">
    <source>
        <dbReference type="EMBL" id="THH06226.1"/>
    </source>
</evidence>
<dbReference type="EMBL" id="SGPL01000902">
    <property type="protein sequence ID" value="THH06226.1"/>
    <property type="molecule type" value="Genomic_DNA"/>
</dbReference>
<feature type="region of interest" description="Disordered" evidence="1">
    <location>
        <begin position="1"/>
        <end position="24"/>
    </location>
</feature>
<proteinExistence type="predicted"/>
<evidence type="ECO:0000256" key="1">
    <source>
        <dbReference type="SAM" id="MobiDB-lite"/>
    </source>
</evidence>
<feature type="region of interest" description="Disordered" evidence="1">
    <location>
        <begin position="187"/>
        <end position="223"/>
    </location>
</feature>
<dbReference type="AlphaFoldDB" id="A0A4S4L482"/>
<sequence>MLDDPSIQFPPSPPSTNPLTPRSLPDTCGEPSGSFLSHNYVGDDLPMLETDAHVRLLDIVPYDRIDDADYVDWLTLLSPWNLRFEQGAVPSGSVDESATHRLFLLLTHRPRLPTQTVHLVTPDPRYPASSHSTSASPATLISPQTSLDPQGGDFAKVASSSAGGSPSVVDTVADAIIVPQRMRWSRRLPGTGSSNSFAGSGGAWECEGSGGRMHLGGTASARP</sequence>
<comment type="caution">
    <text evidence="2">The sequence shown here is derived from an EMBL/GenBank/DDBJ whole genome shotgun (WGS) entry which is preliminary data.</text>
</comment>
<keyword evidence="3" id="KW-1185">Reference proteome</keyword>
<protein>
    <submittedName>
        <fullName evidence="2">Uncharacterized protein</fullName>
    </submittedName>
</protein>
<reference evidence="2 3" key="1">
    <citation type="submission" date="2019-02" db="EMBL/GenBank/DDBJ databases">
        <title>Genome sequencing of the rare red list fungi Bondarzewia mesenterica.</title>
        <authorList>
            <person name="Buettner E."/>
            <person name="Kellner H."/>
        </authorList>
    </citation>
    <scope>NUCLEOTIDE SEQUENCE [LARGE SCALE GENOMIC DNA]</scope>
    <source>
        <strain evidence="2 3">DSM 108281</strain>
    </source>
</reference>